<dbReference type="AlphaFoldDB" id="A0A1X7SJH5"/>
<dbReference type="InParanoid" id="A0A1X7SJH5"/>
<evidence type="ECO:0000256" key="1">
    <source>
        <dbReference type="SAM" id="MobiDB-lite"/>
    </source>
</evidence>
<organism evidence="3">
    <name type="scientific">Amphimedon queenslandica</name>
    <name type="common">Sponge</name>
    <dbReference type="NCBI Taxonomy" id="400682"/>
    <lineage>
        <taxon>Eukaryota</taxon>
        <taxon>Metazoa</taxon>
        <taxon>Porifera</taxon>
        <taxon>Demospongiae</taxon>
        <taxon>Heteroscleromorpha</taxon>
        <taxon>Haplosclerida</taxon>
        <taxon>Niphatidae</taxon>
        <taxon>Amphimedon</taxon>
    </lineage>
</organism>
<evidence type="ECO:0000313" key="3">
    <source>
        <dbReference type="EnsemblMetazoa" id="Aqu2.1.02214_001"/>
    </source>
</evidence>
<accession>A0A1X7SJH5</accession>
<feature type="compositionally biased region" description="Acidic residues" evidence="1">
    <location>
        <begin position="47"/>
        <end position="60"/>
    </location>
</feature>
<dbReference type="InterPro" id="IPR056963">
    <property type="entry name" value="PUS7L_N"/>
</dbReference>
<dbReference type="EnsemblMetazoa" id="Aqu2.1.02214_001">
    <property type="protein sequence ID" value="Aqu2.1.02214_001"/>
    <property type="gene ID" value="Aqu2.1.02214"/>
</dbReference>
<reference evidence="3" key="1">
    <citation type="submission" date="2017-05" db="UniProtKB">
        <authorList>
            <consortium name="EnsemblMetazoa"/>
        </authorList>
    </citation>
    <scope>IDENTIFICATION</scope>
</reference>
<sequence>PGDFIVTEIDKNGELVTINKDCPILDPPVDNQTSNEQVSPEPPPPPVEEDTDDEEDDDDFNPLAEKQMLELSDLSRKFEEMSDAQSSILFETVDLGCYDSKKVRSRIHKSVKDNFPLLITRTIHNDEVIE</sequence>
<feature type="region of interest" description="Disordered" evidence="1">
    <location>
        <begin position="20"/>
        <end position="60"/>
    </location>
</feature>
<dbReference type="Pfam" id="PF23943">
    <property type="entry name" value="PUS7L_N"/>
    <property type="match status" value="1"/>
</dbReference>
<protein>
    <recommendedName>
        <fullName evidence="2">Pseudouridylate synthase PUS7L N-terminal domain-containing protein</fullName>
    </recommendedName>
</protein>
<proteinExistence type="predicted"/>
<feature type="domain" description="Pseudouridylate synthase PUS7L N-terminal" evidence="2">
    <location>
        <begin position="63"/>
        <end position="125"/>
    </location>
</feature>
<evidence type="ECO:0000259" key="2">
    <source>
        <dbReference type="Pfam" id="PF23943"/>
    </source>
</evidence>
<name>A0A1X7SJH5_AMPQE</name>